<dbReference type="Proteomes" id="UP000294562">
    <property type="component" value="Unassembled WGS sequence"/>
</dbReference>
<protein>
    <submittedName>
        <fullName evidence="1">Iron-sulfur cluster assembly scaffold protein</fullName>
    </submittedName>
</protein>
<dbReference type="GO" id="GO:0016226">
    <property type="term" value="P:iron-sulfur cluster assembly"/>
    <property type="evidence" value="ECO:0007669"/>
    <property type="project" value="InterPro"/>
</dbReference>
<dbReference type="GO" id="GO:0051536">
    <property type="term" value="F:iron-sulfur cluster binding"/>
    <property type="evidence" value="ECO:0007669"/>
    <property type="project" value="InterPro"/>
</dbReference>
<dbReference type="Gene3D" id="3.90.1010.10">
    <property type="match status" value="1"/>
</dbReference>
<comment type="caution">
    <text evidence="1">The sequence shown here is derived from an EMBL/GenBank/DDBJ whole genome shotgun (WGS) entry which is preliminary data.</text>
</comment>
<sequence>MGGYVATAQAKGNPHVSDTDLINLYSKRILAMAADIPHTGRLDSPMGSAKVRAPLCGSVVTVDLDVSDGRISRFAQDVKACALGQAAASVVGGGALGATRDDIAAGRAALSDMLKSGGPAPQAPFDGLKVMEAARDFSNRHASILLSFDATLKAFDDAQPQA</sequence>
<dbReference type="SUPFAM" id="SSF82649">
    <property type="entry name" value="SufE/NifU"/>
    <property type="match status" value="1"/>
</dbReference>
<proteinExistence type="predicted"/>
<dbReference type="EMBL" id="SMZO01000070">
    <property type="protein sequence ID" value="TDL84421.1"/>
    <property type="molecule type" value="Genomic_DNA"/>
</dbReference>
<organism evidence="1 2">
    <name type="scientific">Meridianimarinicoccus aquatilis</name>
    <dbReference type="NCBI Taxonomy" id="2552766"/>
    <lineage>
        <taxon>Bacteria</taxon>
        <taxon>Pseudomonadati</taxon>
        <taxon>Pseudomonadota</taxon>
        <taxon>Alphaproteobacteria</taxon>
        <taxon>Rhodobacterales</taxon>
        <taxon>Paracoccaceae</taxon>
        <taxon>Meridianimarinicoccus</taxon>
    </lineage>
</organism>
<dbReference type="CDD" id="cd06664">
    <property type="entry name" value="IscU_like"/>
    <property type="match status" value="1"/>
</dbReference>
<accession>A0A4R6AJL1</accession>
<dbReference type="OrthoDB" id="7857113at2"/>
<name>A0A4R6AJL1_9RHOB</name>
<reference evidence="1 2" key="1">
    <citation type="submission" date="2019-03" db="EMBL/GenBank/DDBJ databases">
        <title>Rhodobacteraceae bacterium SM1902, a new member of the family Rhodobacteraceae isolated from Yantai.</title>
        <authorList>
            <person name="Sun Y."/>
        </authorList>
    </citation>
    <scope>NUCLEOTIDE SEQUENCE [LARGE SCALE GENOMIC DNA]</scope>
    <source>
        <strain evidence="1 2">SM1902</strain>
    </source>
</reference>
<dbReference type="AlphaFoldDB" id="A0A4R6AJL1"/>
<gene>
    <name evidence="1" type="ORF">E2L05_18280</name>
</gene>
<dbReference type="GO" id="GO:0005506">
    <property type="term" value="F:iron ion binding"/>
    <property type="evidence" value="ECO:0007669"/>
    <property type="project" value="InterPro"/>
</dbReference>
<evidence type="ECO:0000313" key="2">
    <source>
        <dbReference type="Proteomes" id="UP000294562"/>
    </source>
</evidence>
<dbReference type="InterPro" id="IPR002871">
    <property type="entry name" value="NIF_FeS_clus_asmbl_NifU_N"/>
</dbReference>
<keyword evidence="2" id="KW-1185">Reference proteome</keyword>
<evidence type="ECO:0000313" key="1">
    <source>
        <dbReference type="EMBL" id="TDL84421.1"/>
    </source>
</evidence>